<feature type="transmembrane region" description="Helical" evidence="5">
    <location>
        <begin position="21"/>
        <end position="40"/>
    </location>
</feature>
<dbReference type="InterPro" id="IPR002797">
    <property type="entry name" value="Polysacc_synth"/>
</dbReference>
<evidence type="ECO:0000313" key="7">
    <source>
        <dbReference type="Proteomes" id="UP000319335"/>
    </source>
</evidence>
<dbReference type="PANTHER" id="PTHR43424:SF1">
    <property type="entry name" value="LOCUS PUTATIVE PROTEIN 1-RELATED"/>
    <property type="match status" value="1"/>
</dbReference>
<evidence type="ECO:0000256" key="4">
    <source>
        <dbReference type="ARBA" id="ARBA00023136"/>
    </source>
</evidence>
<feature type="transmembrane region" description="Helical" evidence="5">
    <location>
        <begin position="214"/>
        <end position="234"/>
    </location>
</feature>
<feature type="transmembrane region" description="Helical" evidence="5">
    <location>
        <begin position="46"/>
        <end position="70"/>
    </location>
</feature>
<proteinExistence type="predicted"/>
<feature type="transmembrane region" description="Helical" evidence="5">
    <location>
        <begin position="297"/>
        <end position="319"/>
    </location>
</feature>
<feature type="transmembrane region" description="Helical" evidence="5">
    <location>
        <begin position="359"/>
        <end position="379"/>
    </location>
</feature>
<dbReference type="PANTHER" id="PTHR43424">
    <property type="entry name" value="LOCUS PUTATIVE PROTEIN 1-RELATED"/>
    <property type="match status" value="1"/>
</dbReference>
<organism evidence="6 7">
    <name type="scientific">Methanolobus vulcani</name>
    <dbReference type="NCBI Taxonomy" id="38026"/>
    <lineage>
        <taxon>Archaea</taxon>
        <taxon>Methanobacteriati</taxon>
        <taxon>Methanobacteriota</taxon>
        <taxon>Stenosarchaea group</taxon>
        <taxon>Methanomicrobia</taxon>
        <taxon>Methanosarcinales</taxon>
        <taxon>Methanosarcinaceae</taxon>
        <taxon>Methanolobus</taxon>
    </lineage>
</organism>
<sequence>MIHSEYFKKYFVNTSWLFFEHIVRLSVALFVSVYVARYLGPDNYGLLNYSISFVGLFSVIATLGLDQIVIRELVKDRSKRDFILGTTFLLKILGAFLVLILLAIGIQFTSNDSFTNLLIFIIAAGTLFQSINVIDFYFQSRVQSRFIVQVKFWSIMGISLLKIYSIHIEAPLLWFAFLVLVENIILALGFFMIYKSNGLSVLSWKFDMNLAKLFLKNSWPLIFSSIFVTFYIRIDQVMINEILDSKAVGIYASAVKLSEAWYFVPMIISSSLYPAIIEAKKISEDLYYTRLQQLYDLLAIIAIVIILPVTILSDWIIIVLYGQEYIGAGTVLSIHIWAGLFVFLGVARGKWILAENLQTYTFLYTFLGALSNVILNLYMIPLYGINGAAFATLISQFVSVIVVPFIIKETRTSVFMLIKSILLISQIQRLRKIIYLRKN</sequence>
<evidence type="ECO:0000256" key="3">
    <source>
        <dbReference type="ARBA" id="ARBA00022989"/>
    </source>
</evidence>
<evidence type="ECO:0000313" key="6">
    <source>
        <dbReference type="EMBL" id="TQD24055.1"/>
    </source>
</evidence>
<keyword evidence="7" id="KW-1185">Reference proteome</keyword>
<dbReference type="AlphaFoldDB" id="A0A7Z8KM74"/>
<feature type="transmembrane region" description="Helical" evidence="5">
    <location>
        <begin position="172"/>
        <end position="194"/>
    </location>
</feature>
<evidence type="ECO:0000256" key="5">
    <source>
        <dbReference type="SAM" id="Phobius"/>
    </source>
</evidence>
<comment type="caution">
    <text evidence="6">The sequence shown here is derived from an EMBL/GenBank/DDBJ whole genome shotgun (WGS) entry which is preliminary data.</text>
</comment>
<evidence type="ECO:0000256" key="1">
    <source>
        <dbReference type="ARBA" id="ARBA00004141"/>
    </source>
</evidence>
<dbReference type="CDD" id="cd13128">
    <property type="entry name" value="MATE_Wzx_like"/>
    <property type="match status" value="1"/>
</dbReference>
<keyword evidence="3 5" id="KW-1133">Transmembrane helix</keyword>
<feature type="transmembrane region" description="Helical" evidence="5">
    <location>
        <begin position="260"/>
        <end position="277"/>
    </location>
</feature>
<feature type="transmembrane region" description="Helical" evidence="5">
    <location>
        <begin position="82"/>
        <end position="108"/>
    </location>
</feature>
<comment type="subcellular location">
    <subcellularLocation>
        <location evidence="1">Membrane</location>
        <topology evidence="1">Multi-pass membrane protein</topology>
    </subcellularLocation>
</comment>
<feature type="transmembrane region" description="Helical" evidence="5">
    <location>
        <begin position="114"/>
        <end position="134"/>
    </location>
</feature>
<dbReference type="EMBL" id="VIAQ01000019">
    <property type="protein sequence ID" value="TQD24055.1"/>
    <property type="molecule type" value="Genomic_DNA"/>
</dbReference>
<evidence type="ECO:0000256" key="2">
    <source>
        <dbReference type="ARBA" id="ARBA00022692"/>
    </source>
</evidence>
<feature type="transmembrane region" description="Helical" evidence="5">
    <location>
        <begin position="385"/>
        <end position="407"/>
    </location>
</feature>
<dbReference type="Proteomes" id="UP000319335">
    <property type="component" value="Unassembled WGS sequence"/>
</dbReference>
<accession>A0A7Z8KM74</accession>
<dbReference type="OrthoDB" id="112053at2157"/>
<keyword evidence="2 5" id="KW-0812">Transmembrane</keyword>
<dbReference type="Pfam" id="PF01943">
    <property type="entry name" value="Polysacc_synt"/>
    <property type="match status" value="1"/>
</dbReference>
<gene>
    <name evidence="6" type="ORF">FKV42_11580</name>
</gene>
<keyword evidence="4 5" id="KW-0472">Membrane</keyword>
<feature type="transmembrane region" description="Helical" evidence="5">
    <location>
        <begin position="325"/>
        <end position="347"/>
    </location>
</feature>
<name>A0A7Z8KM74_9EURY</name>
<dbReference type="GO" id="GO:0016020">
    <property type="term" value="C:membrane"/>
    <property type="evidence" value="ECO:0007669"/>
    <property type="project" value="UniProtKB-SubCell"/>
</dbReference>
<dbReference type="InterPro" id="IPR052556">
    <property type="entry name" value="PolySynth_Transporter"/>
</dbReference>
<reference evidence="6 7" key="1">
    <citation type="submission" date="2019-06" db="EMBL/GenBank/DDBJ databases">
        <title>Draft genome sequence of Methanolobus vulcani B1d.</title>
        <authorList>
            <person name="Creighbaum A.J."/>
            <person name="Ticak T."/>
            <person name="Hariraju D."/>
            <person name="Arivett B.A."/>
            <person name="Ferguson D.J.Jr."/>
        </authorList>
    </citation>
    <scope>NUCLEOTIDE SEQUENCE [LARGE SCALE GENOMIC DNA]</scope>
    <source>
        <strain evidence="6 7">B1d</strain>
    </source>
</reference>
<protein>
    <submittedName>
        <fullName evidence="6">Flippase</fullName>
    </submittedName>
</protein>
<feature type="transmembrane region" description="Helical" evidence="5">
    <location>
        <begin position="146"/>
        <end position="166"/>
    </location>
</feature>